<evidence type="ECO:0000256" key="1">
    <source>
        <dbReference type="ARBA" id="ARBA00022737"/>
    </source>
</evidence>
<dbReference type="eggNOG" id="ENOG502RYSH">
    <property type="taxonomic scope" value="Eukaryota"/>
</dbReference>
<dbReference type="HOGENOM" id="CLU_829821_0_0_1"/>
<evidence type="ECO:0000256" key="3">
    <source>
        <dbReference type="ARBA" id="ARBA00023180"/>
    </source>
</evidence>
<evidence type="ECO:0000313" key="7">
    <source>
        <dbReference type="Proteomes" id="UP000014500"/>
    </source>
</evidence>
<dbReference type="AlphaFoldDB" id="T1J0Y8"/>
<keyword evidence="4" id="KW-0732">Signal</keyword>
<keyword evidence="2" id="KW-1015">Disulfide bond</keyword>
<dbReference type="OMA" id="CAVANSW"/>
<dbReference type="EnsemblMetazoa" id="SMAR007200-RA">
    <property type="protein sequence ID" value="SMAR007200-PA"/>
    <property type="gene ID" value="SMAR007200"/>
</dbReference>
<reference evidence="6" key="2">
    <citation type="submission" date="2015-02" db="UniProtKB">
        <authorList>
            <consortium name="EnsemblMetazoa"/>
        </authorList>
    </citation>
    <scope>IDENTIFICATION</scope>
</reference>
<feature type="signal peptide" evidence="4">
    <location>
        <begin position="1"/>
        <end position="16"/>
    </location>
</feature>
<reference evidence="7" key="1">
    <citation type="submission" date="2011-05" db="EMBL/GenBank/DDBJ databases">
        <authorList>
            <person name="Richards S.R."/>
            <person name="Qu J."/>
            <person name="Jiang H."/>
            <person name="Jhangiani S.N."/>
            <person name="Agravi P."/>
            <person name="Goodspeed R."/>
            <person name="Gross S."/>
            <person name="Mandapat C."/>
            <person name="Jackson L."/>
            <person name="Mathew T."/>
            <person name="Pu L."/>
            <person name="Thornton R."/>
            <person name="Saada N."/>
            <person name="Wilczek-Boney K.B."/>
            <person name="Lee S."/>
            <person name="Kovar C."/>
            <person name="Wu Y."/>
            <person name="Scherer S.E."/>
            <person name="Worley K.C."/>
            <person name="Muzny D.M."/>
            <person name="Gibbs R."/>
        </authorList>
    </citation>
    <scope>NUCLEOTIDE SEQUENCE</scope>
    <source>
        <strain evidence="7">Brora</strain>
    </source>
</reference>
<dbReference type="Pfam" id="PF00066">
    <property type="entry name" value="Notch"/>
    <property type="match status" value="1"/>
</dbReference>
<protein>
    <recommendedName>
        <fullName evidence="5">LNR domain-containing protein</fullName>
    </recommendedName>
</protein>
<proteinExistence type="predicted"/>
<dbReference type="Proteomes" id="UP000014500">
    <property type="component" value="Unassembled WGS sequence"/>
</dbReference>
<name>T1J0Y8_STRMM</name>
<dbReference type="SMART" id="SM00004">
    <property type="entry name" value="NL"/>
    <property type="match status" value="1"/>
</dbReference>
<dbReference type="EMBL" id="JH431742">
    <property type="status" value="NOT_ANNOTATED_CDS"/>
    <property type="molecule type" value="Genomic_DNA"/>
</dbReference>
<evidence type="ECO:0000256" key="4">
    <source>
        <dbReference type="SAM" id="SignalP"/>
    </source>
</evidence>
<evidence type="ECO:0000256" key="2">
    <source>
        <dbReference type="ARBA" id="ARBA00023157"/>
    </source>
</evidence>
<keyword evidence="3" id="KW-0325">Glycoprotein</keyword>
<feature type="domain" description="LNR" evidence="5">
    <location>
        <begin position="79"/>
        <end position="118"/>
    </location>
</feature>
<evidence type="ECO:0000259" key="5">
    <source>
        <dbReference type="SMART" id="SM00004"/>
    </source>
</evidence>
<keyword evidence="7" id="KW-1185">Reference proteome</keyword>
<dbReference type="Gene3D" id="3.30.300.320">
    <property type="match status" value="1"/>
</dbReference>
<evidence type="ECO:0000313" key="6">
    <source>
        <dbReference type="EnsemblMetazoa" id="SMAR007200-PA"/>
    </source>
</evidence>
<sequence length="335" mass="36657">MKQLTLLLISASIVLSQQHDILFNLHQTISSANCTSLQNLESKLQRSPLIQNVQLISSHHVTILLHIIQSKIENLQCKEKRNLHKRSTSECQSESIGDGWCDLACNVLEKEWDGGDCCPHTCAAKARPFPCGSGGYQCKGAKKIPVWFAARTRLCYNWYADGDGGQCGDGVGSHLCANVGELTTPYRDDTDGRPGGCRMSWGLETTDLSVPEWFKQTSICYRWFADGDGGQCGAGAPAESCAPLGSFTAVYRDDTDGRPGGCQMSWRISIPQNADYWASDIALCYQWYPDGDGGQCGGGADRRLCAVANSWTPYYRDDSDGRGGGCRMQWGLILV</sequence>
<organism evidence="6 7">
    <name type="scientific">Strigamia maritima</name>
    <name type="common">European centipede</name>
    <name type="synonym">Geophilus maritimus</name>
    <dbReference type="NCBI Taxonomy" id="126957"/>
    <lineage>
        <taxon>Eukaryota</taxon>
        <taxon>Metazoa</taxon>
        <taxon>Ecdysozoa</taxon>
        <taxon>Arthropoda</taxon>
        <taxon>Myriapoda</taxon>
        <taxon>Chilopoda</taxon>
        <taxon>Pleurostigmophora</taxon>
        <taxon>Geophilomorpha</taxon>
        <taxon>Linotaeniidae</taxon>
        <taxon>Strigamia</taxon>
    </lineage>
</organism>
<feature type="chain" id="PRO_5004579094" description="LNR domain-containing protein" evidence="4">
    <location>
        <begin position="17"/>
        <end position="335"/>
    </location>
</feature>
<keyword evidence="1" id="KW-0677">Repeat</keyword>
<dbReference type="InterPro" id="IPR000800">
    <property type="entry name" value="Notch_dom"/>
</dbReference>
<accession>T1J0Y8</accession>
<dbReference type="STRING" id="126957.T1J0Y8"/>